<sequence>MYCLFTGSALFSQLFFSRNKLQLCCK</sequence>
<proteinExistence type="predicted"/>
<protein>
    <submittedName>
        <fullName evidence="1">Uncharacterized protein</fullName>
    </submittedName>
</protein>
<name>A0A0A9ECF8_ARUDO</name>
<evidence type="ECO:0000313" key="1">
    <source>
        <dbReference type="EMBL" id="JAD96718.1"/>
    </source>
</evidence>
<reference evidence="1" key="2">
    <citation type="journal article" date="2015" name="Data Brief">
        <title>Shoot transcriptome of the giant reed, Arundo donax.</title>
        <authorList>
            <person name="Barrero R.A."/>
            <person name="Guerrero F.D."/>
            <person name="Moolhuijzen P."/>
            <person name="Goolsby J.A."/>
            <person name="Tidwell J."/>
            <person name="Bellgard S.E."/>
            <person name="Bellgard M.I."/>
        </authorList>
    </citation>
    <scope>NUCLEOTIDE SEQUENCE</scope>
    <source>
        <tissue evidence="1">Shoot tissue taken approximately 20 cm above the soil surface</tissue>
    </source>
</reference>
<organism evidence="1">
    <name type="scientific">Arundo donax</name>
    <name type="common">Giant reed</name>
    <name type="synonym">Donax arundinaceus</name>
    <dbReference type="NCBI Taxonomy" id="35708"/>
    <lineage>
        <taxon>Eukaryota</taxon>
        <taxon>Viridiplantae</taxon>
        <taxon>Streptophyta</taxon>
        <taxon>Embryophyta</taxon>
        <taxon>Tracheophyta</taxon>
        <taxon>Spermatophyta</taxon>
        <taxon>Magnoliopsida</taxon>
        <taxon>Liliopsida</taxon>
        <taxon>Poales</taxon>
        <taxon>Poaceae</taxon>
        <taxon>PACMAD clade</taxon>
        <taxon>Arundinoideae</taxon>
        <taxon>Arundineae</taxon>
        <taxon>Arundo</taxon>
    </lineage>
</organism>
<dbReference type="AlphaFoldDB" id="A0A0A9ECF8"/>
<reference evidence="1" key="1">
    <citation type="submission" date="2014-09" db="EMBL/GenBank/DDBJ databases">
        <authorList>
            <person name="Magalhaes I.L.F."/>
            <person name="Oliveira U."/>
            <person name="Santos F.R."/>
            <person name="Vidigal T.H.D.A."/>
            <person name="Brescovit A.D."/>
            <person name="Santos A.J."/>
        </authorList>
    </citation>
    <scope>NUCLEOTIDE SEQUENCE</scope>
    <source>
        <tissue evidence="1">Shoot tissue taken approximately 20 cm above the soil surface</tissue>
    </source>
</reference>
<dbReference type="EMBL" id="GBRH01201177">
    <property type="protein sequence ID" value="JAD96718.1"/>
    <property type="molecule type" value="Transcribed_RNA"/>
</dbReference>
<accession>A0A0A9ECF8</accession>